<gene>
    <name evidence="1" type="ORF">FHW23_000120</name>
</gene>
<comment type="caution">
    <text evidence="1">The sequence shown here is derived from an EMBL/GenBank/DDBJ whole genome shotgun (WGS) entry which is preliminary data.</text>
</comment>
<dbReference type="RefSeq" id="WP_182514846.1">
    <property type="nucleotide sequence ID" value="NZ_JACGXP010000001.1"/>
</dbReference>
<protein>
    <submittedName>
        <fullName evidence="1">Uncharacterized protein</fullName>
    </submittedName>
</protein>
<sequence>MAPPLVRLLCHVDLELYGPLWDALTDAEPQAAHLLLETVEPLPIPRALILTGGFIEHWGDRGPALVAGEIGSVTRATRTVLALLETRITDAHSPADAHLRAAIRGAAEAVPAAFAEAARKHERAVEVVEMVSAGGNAAYQAAAELLSRE</sequence>
<accession>A0AAW3T0I6</accession>
<evidence type="ECO:0000313" key="1">
    <source>
        <dbReference type="EMBL" id="MBA8988888.1"/>
    </source>
</evidence>
<proteinExistence type="predicted"/>
<organism evidence="1 2">
    <name type="scientific">Curtobacterium pusillum</name>
    <dbReference type="NCBI Taxonomy" id="69373"/>
    <lineage>
        <taxon>Bacteria</taxon>
        <taxon>Bacillati</taxon>
        <taxon>Actinomycetota</taxon>
        <taxon>Actinomycetes</taxon>
        <taxon>Micrococcales</taxon>
        <taxon>Microbacteriaceae</taxon>
        <taxon>Curtobacterium</taxon>
    </lineage>
</organism>
<dbReference type="AlphaFoldDB" id="A0AAW3T0I6"/>
<dbReference type="EMBL" id="JACGXP010000001">
    <property type="protein sequence ID" value="MBA8988888.1"/>
    <property type="molecule type" value="Genomic_DNA"/>
</dbReference>
<reference evidence="1 2" key="1">
    <citation type="submission" date="2020-07" db="EMBL/GenBank/DDBJ databases">
        <title>Above-ground endophytic microbial communities from plants in different locations in the United States.</title>
        <authorList>
            <person name="Frank C."/>
        </authorList>
    </citation>
    <scope>NUCLEOTIDE SEQUENCE [LARGE SCALE GENOMIC DNA]</scope>
    <source>
        <strain evidence="1 2">WPL5_2</strain>
    </source>
</reference>
<name>A0AAW3T0I6_9MICO</name>
<dbReference type="Proteomes" id="UP000590225">
    <property type="component" value="Unassembled WGS sequence"/>
</dbReference>
<evidence type="ECO:0000313" key="2">
    <source>
        <dbReference type="Proteomes" id="UP000590225"/>
    </source>
</evidence>